<proteinExistence type="predicted"/>
<comment type="subcellular location">
    <subcellularLocation>
        <location evidence="1">Cell projection</location>
    </subcellularLocation>
</comment>
<dbReference type="SUPFAM" id="SSF50156">
    <property type="entry name" value="PDZ domain-like"/>
    <property type="match status" value="1"/>
</dbReference>
<protein>
    <recommendedName>
        <fullName evidence="5">PDZ domain-containing protein</fullName>
    </recommendedName>
</protein>
<evidence type="ECO:0000256" key="4">
    <source>
        <dbReference type="SAM" id="MobiDB-lite"/>
    </source>
</evidence>
<feature type="domain" description="PDZ" evidence="5">
    <location>
        <begin position="70"/>
        <end position="141"/>
    </location>
</feature>
<evidence type="ECO:0000313" key="6">
    <source>
        <dbReference type="EMBL" id="CAF1588201.1"/>
    </source>
</evidence>
<evidence type="ECO:0000313" key="7">
    <source>
        <dbReference type="EMBL" id="CAF4390935.1"/>
    </source>
</evidence>
<dbReference type="PANTHER" id="PTHR23116:SF29">
    <property type="entry name" value="PDZ DOMAIN-CONTAINING PROTEIN 7"/>
    <property type="match status" value="1"/>
</dbReference>
<accession>A0A8S2G2J7</accession>
<dbReference type="Gene3D" id="2.30.42.10">
    <property type="match status" value="1"/>
</dbReference>
<dbReference type="PANTHER" id="PTHR23116">
    <property type="entry name" value="PDZ DOMAIN CONTAINING WHIRLIN AND HARMONIN-RELATED"/>
    <property type="match status" value="1"/>
</dbReference>
<dbReference type="EMBL" id="CAJNOK010047540">
    <property type="protein sequence ID" value="CAF1588201.1"/>
    <property type="molecule type" value="Genomic_DNA"/>
</dbReference>
<dbReference type="GO" id="GO:0002142">
    <property type="term" value="C:stereocilia ankle link complex"/>
    <property type="evidence" value="ECO:0007669"/>
    <property type="project" value="TreeGrafter"/>
</dbReference>
<dbReference type="PROSITE" id="PS50106">
    <property type="entry name" value="PDZ"/>
    <property type="match status" value="1"/>
</dbReference>
<evidence type="ECO:0000259" key="5">
    <source>
        <dbReference type="PROSITE" id="PS50106"/>
    </source>
</evidence>
<dbReference type="GO" id="GO:0005929">
    <property type="term" value="C:cilium"/>
    <property type="evidence" value="ECO:0007669"/>
    <property type="project" value="TreeGrafter"/>
</dbReference>
<feature type="region of interest" description="Disordered" evidence="4">
    <location>
        <begin position="1"/>
        <end position="37"/>
    </location>
</feature>
<dbReference type="Proteomes" id="UP000682733">
    <property type="component" value="Unassembled WGS sequence"/>
</dbReference>
<keyword evidence="2" id="KW-0677">Repeat</keyword>
<organism evidence="6 8">
    <name type="scientific">Didymodactylos carnosus</name>
    <dbReference type="NCBI Taxonomy" id="1234261"/>
    <lineage>
        <taxon>Eukaryota</taxon>
        <taxon>Metazoa</taxon>
        <taxon>Spiralia</taxon>
        <taxon>Gnathifera</taxon>
        <taxon>Rotifera</taxon>
        <taxon>Eurotatoria</taxon>
        <taxon>Bdelloidea</taxon>
        <taxon>Philodinida</taxon>
        <taxon>Philodinidae</taxon>
        <taxon>Didymodactylos</taxon>
    </lineage>
</organism>
<dbReference type="EMBL" id="CAJOBA010070867">
    <property type="protein sequence ID" value="CAF4390935.1"/>
    <property type="molecule type" value="Genomic_DNA"/>
</dbReference>
<evidence type="ECO:0000313" key="8">
    <source>
        <dbReference type="Proteomes" id="UP000677228"/>
    </source>
</evidence>
<sequence length="159" mass="17266">PSPAALSRTNSSSQLRKAKSLSNVGPSSSQTSPKIRNKNLVHIQKSYTNLSSTDGEIIDDFLKDYGEAYPITIHKIRPTLGVAIEGGLNDRIPIPRVVYLQPDGSAYLSSGLRVGHLILGLNGYSMKGLLHREAAMFIASAFKDHSTSKMDLMVSEPNQ</sequence>
<name>A0A8S2G2J7_9BILA</name>
<feature type="non-terminal residue" evidence="6">
    <location>
        <position position="1"/>
    </location>
</feature>
<keyword evidence="3" id="KW-0966">Cell projection</keyword>
<reference evidence="6" key="1">
    <citation type="submission" date="2021-02" db="EMBL/GenBank/DDBJ databases">
        <authorList>
            <person name="Nowell W R."/>
        </authorList>
    </citation>
    <scope>NUCLEOTIDE SEQUENCE</scope>
</reference>
<dbReference type="SMART" id="SM00228">
    <property type="entry name" value="PDZ"/>
    <property type="match status" value="1"/>
</dbReference>
<feature type="compositionally biased region" description="Polar residues" evidence="4">
    <location>
        <begin position="7"/>
        <end position="34"/>
    </location>
</feature>
<dbReference type="AlphaFoldDB" id="A0A8S2G2J7"/>
<dbReference type="Proteomes" id="UP000677228">
    <property type="component" value="Unassembled WGS sequence"/>
</dbReference>
<evidence type="ECO:0000256" key="1">
    <source>
        <dbReference type="ARBA" id="ARBA00004316"/>
    </source>
</evidence>
<dbReference type="GO" id="GO:0005886">
    <property type="term" value="C:plasma membrane"/>
    <property type="evidence" value="ECO:0007669"/>
    <property type="project" value="TreeGrafter"/>
</dbReference>
<dbReference type="GO" id="GO:0032426">
    <property type="term" value="C:stereocilium tip"/>
    <property type="evidence" value="ECO:0007669"/>
    <property type="project" value="TreeGrafter"/>
</dbReference>
<comment type="caution">
    <text evidence="6">The sequence shown here is derived from an EMBL/GenBank/DDBJ whole genome shotgun (WGS) entry which is preliminary data.</text>
</comment>
<dbReference type="InterPro" id="IPR001478">
    <property type="entry name" value="PDZ"/>
</dbReference>
<evidence type="ECO:0000256" key="2">
    <source>
        <dbReference type="ARBA" id="ARBA00022737"/>
    </source>
</evidence>
<gene>
    <name evidence="6" type="ORF">OVA965_LOCUS41393</name>
    <name evidence="7" type="ORF">TMI583_LOCUS43034</name>
</gene>
<dbReference type="InterPro" id="IPR051844">
    <property type="entry name" value="USH2_Complex_Protein"/>
</dbReference>
<dbReference type="InterPro" id="IPR036034">
    <property type="entry name" value="PDZ_sf"/>
</dbReference>
<evidence type="ECO:0000256" key="3">
    <source>
        <dbReference type="ARBA" id="ARBA00023273"/>
    </source>
</evidence>